<accession>A0A6V7RRY3</accession>
<proteinExistence type="predicted"/>
<gene>
    <name evidence="2" type="ORF">PVBDA_0100020</name>
</gene>
<feature type="transmembrane region" description="Helical" evidence="1">
    <location>
        <begin position="20"/>
        <end position="38"/>
    </location>
</feature>
<dbReference type="VEuPathDB" id="PlasmoDB:PVBDA_0100020"/>
<dbReference type="InterPro" id="IPR006484">
    <property type="entry name" value="PYST_B"/>
</dbReference>
<reference evidence="2 3" key="1">
    <citation type="submission" date="2020-08" db="EMBL/GenBank/DDBJ databases">
        <authorList>
            <person name="Ramaprasad A."/>
        </authorList>
    </citation>
    <scope>NUCLEOTIDE SEQUENCE [LARGE SCALE GENOMIC DNA]</scope>
</reference>
<keyword evidence="1" id="KW-0812">Transmembrane</keyword>
<protein>
    <submittedName>
        <fullName evidence="2">Fam-b protein</fullName>
    </submittedName>
</protein>
<evidence type="ECO:0000313" key="2">
    <source>
        <dbReference type="EMBL" id="CAD2083585.1"/>
    </source>
</evidence>
<sequence length="124" mass="14526">MSYNLCLCLFYIKFGFKHENLSVTLYIYFINIFLGITLKCKKLINNRILADVDNQFYLNNFYESKLNIVDAFNDEGIKCIQNVIDKHIKNCMVSNMLFKLKGINMGMKILIHKVVMKSSKIPKK</sequence>
<evidence type="ECO:0000313" key="3">
    <source>
        <dbReference type="Proteomes" id="UP000515550"/>
    </source>
</evidence>
<keyword evidence="1" id="KW-0472">Membrane</keyword>
<keyword evidence="1" id="KW-1133">Transmembrane helix</keyword>
<organism evidence="2 3">
    <name type="scientific">Plasmodium vinckei brucechwatti</name>
    <dbReference type="NCBI Taxonomy" id="119398"/>
    <lineage>
        <taxon>Eukaryota</taxon>
        <taxon>Sar</taxon>
        <taxon>Alveolata</taxon>
        <taxon>Apicomplexa</taxon>
        <taxon>Aconoidasida</taxon>
        <taxon>Haemosporida</taxon>
        <taxon>Plasmodiidae</taxon>
        <taxon>Plasmodium</taxon>
        <taxon>Plasmodium (Vinckeia)</taxon>
    </lineage>
</organism>
<dbReference type="Pfam" id="PF09592">
    <property type="entry name" value="DUF2031"/>
    <property type="match status" value="1"/>
</dbReference>
<evidence type="ECO:0000256" key="1">
    <source>
        <dbReference type="SAM" id="Phobius"/>
    </source>
</evidence>
<dbReference type="AlphaFoldDB" id="A0A6V7RRY3"/>
<dbReference type="EMBL" id="LR865379">
    <property type="protein sequence ID" value="CAD2083585.1"/>
    <property type="molecule type" value="Genomic_DNA"/>
</dbReference>
<name>A0A6V7RRY3_PLAVN</name>
<dbReference type="Proteomes" id="UP000515550">
    <property type="component" value="Chromosome PVBDA_01"/>
</dbReference>